<dbReference type="SUPFAM" id="SSF50978">
    <property type="entry name" value="WD40 repeat-like"/>
    <property type="match status" value="1"/>
</dbReference>
<keyword evidence="2" id="KW-0677">Repeat</keyword>
<evidence type="ECO:0000256" key="3">
    <source>
        <dbReference type="PROSITE-ProRule" id="PRU00221"/>
    </source>
</evidence>
<dbReference type="Gene3D" id="3.40.50.300">
    <property type="entry name" value="P-loop containing nucleotide triphosphate hydrolases"/>
    <property type="match status" value="1"/>
</dbReference>
<dbReference type="PROSITE" id="PS00678">
    <property type="entry name" value="WD_REPEATS_1"/>
    <property type="match status" value="1"/>
</dbReference>
<proteinExistence type="predicted"/>
<comment type="caution">
    <text evidence="5">The sequence shown here is derived from an EMBL/GenBank/DDBJ whole genome shotgun (WGS) entry which is preliminary data.</text>
</comment>
<dbReference type="Gene3D" id="2.130.10.10">
    <property type="entry name" value="YVTN repeat-like/Quinoprotein amine dehydrogenase"/>
    <property type="match status" value="3"/>
</dbReference>
<protein>
    <submittedName>
        <fullName evidence="5">Trypsin-like peptidase domain-containing protein</fullName>
    </submittedName>
</protein>
<dbReference type="InterPro" id="IPR011047">
    <property type="entry name" value="Quinoprotein_ADH-like_sf"/>
</dbReference>
<dbReference type="InterPro" id="IPR001680">
    <property type="entry name" value="WD40_rpt"/>
</dbReference>
<dbReference type="SMART" id="SM00320">
    <property type="entry name" value="WD40"/>
    <property type="match status" value="6"/>
</dbReference>
<dbReference type="InterPro" id="IPR009003">
    <property type="entry name" value="Peptidase_S1_PA"/>
</dbReference>
<dbReference type="InterPro" id="IPR036322">
    <property type="entry name" value="WD40_repeat_dom_sf"/>
</dbReference>
<sequence>MGAQCWGGCGRAADMNTVSPGPRPGRDTWVVSVHLTERDMRPLGSGFLIDGRRALTCAHVVDVAWKRQAELWVAFPKAEEVMRRRVRVSEVILPPGDDHEVQDVAVLRLAEAVPAGLAARLRGPTAEDVVGTDWWSFGFPDGVLGNSVHGAVGEALGYGWMRLDNLESRYPVKAGFSGSAVWSPVYQAVIGMVSQAHTATGDARALSVRAIDRLLPDQELHHLVDWSLEAADETSLTSWGWSLDTDPEAGRHWHPRARGVGTAAERGFRFRGRAAALREITQWITAVSPHRQALVVTGAPGSGKSAVLGRIITTADREIAAELPPGDTAIRAPLGAISCAVHAKGKTALEVAQEIARAASASMPKQVIDLLPSLRASLEARPDRTFTLVVDALDEAGTTDEARAIIHHIVVPLAETCADLRVRVMVGTRRRDDAGNLLGAFGRTARIVDLDAPAFTSVADLTAYALSTLQLQGDERAGNPYADSDVARPVAERIAALADGNYLVAGLVARAHGMHDAKAVDPCRMSFPVTVDSSLREYLRLLPDIGLLSAEKLLTPLAYAEAPGLSIGLWRTALTALFRTAPAESELFGFARSSAANFLVETTSAEDVDGVTFRLFHQALSDSLRTARADVALSVSDERELARAYIVVGAQTGWAAAPAYLLRSLGVHAGRGGVIDELLAEDEYPLYADLRRLIPQARLAVTDKGRQRARLLRHTPRALDAPAAERAALFSVTEVQEDLGTTYRASEIAAPYRAVWSTVAPSTEVAVLEGHRKQVAALCSLRSGGRELLASVGDDGIRLWDPGTGDTVRTFPEPSGWIGALCAVTMGGRTCLAGAGQDGDLRIWDPETGAPVRTLRGRGQPIDQLCAFDGEGRALLASRGRDRRVTVWDPDSGAVVRSFRARTHEIKGMGAVEAEGRTLLALLTRHEEGRCKVRLWDPITGDTVRAFFTYDSPDHLAVLHCEGGPLLATSESIGDHDPIVLWDLTGREVQVLEGGEGTLFELVGVRFGDRTLLAAGYGDDESGTAVLWDPAAGREIRRLEGHDGWVGALCTVESAEGTLMASAGADCTVRLWDLDTCAEPDQLGEPGAWIGSLAALEVHGRAAVASSGMVGKVEVHDVVDGTLLGRIDLPHASVTSLCTVEISGRECLAIASGDREEGAIQIWDPSTGGVIRCLTGPRIDTLCTADIDGHPSLAFATREEKTNRVSVWDLPTDEVIQSISSEEGVIRELCALDVGGRHLIAVLTGHFGIWPGEFSGGVVSLWHPTSGEMVDSLAVPDAEFGSLCVLDTEDRALLAVTSHNTEDEDDLVGTGSVWVFDPADGCRTDVQDLHHGWVNGIEPVRFAVCAGMASAGQTERSVRVWAADDLRQMMEIPVRREVFSVAQAGDHLVFGLDNGGVMAVQLVEGGGRR</sequence>
<dbReference type="InterPro" id="IPR027417">
    <property type="entry name" value="P-loop_NTPase"/>
</dbReference>
<reference evidence="5 6" key="1">
    <citation type="submission" date="2024-06" db="EMBL/GenBank/DDBJ databases">
        <title>The Natural Products Discovery Center: Release of the First 8490 Sequenced Strains for Exploring Actinobacteria Biosynthetic Diversity.</title>
        <authorList>
            <person name="Kalkreuter E."/>
            <person name="Kautsar S.A."/>
            <person name="Yang D."/>
            <person name="Bader C.D."/>
            <person name="Teijaro C.N."/>
            <person name="Fluegel L."/>
            <person name="Davis C.M."/>
            <person name="Simpson J.R."/>
            <person name="Lauterbach L."/>
            <person name="Steele A.D."/>
            <person name="Gui C."/>
            <person name="Meng S."/>
            <person name="Li G."/>
            <person name="Viehrig K."/>
            <person name="Ye F."/>
            <person name="Su P."/>
            <person name="Kiefer A.F."/>
            <person name="Nichols A."/>
            <person name="Cepeda A.J."/>
            <person name="Yan W."/>
            <person name="Fan B."/>
            <person name="Jiang Y."/>
            <person name="Adhikari A."/>
            <person name="Zheng C.-J."/>
            <person name="Schuster L."/>
            <person name="Cowan T.M."/>
            <person name="Smanski M.J."/>
            <person name="Chevrette M.G."/>
            <person name="De Carvalho L.P.S."/>
            <person name="Shen B."/>
        </authorList>
    </citation>
    <scope>NUCLEOTIDE SEQUENCE [LARGE SCALE GENOMIC DNA]</scope>
    <source>
        <strain evidence="5 6">NPDC047833</strain>
    </source>
</reference>
<dbReference type="Gene3D" id="2.40.10.10">
    <property type="entry name" value="Trypsin-like serine proteases"/>
    <property type="match status" value="1"/>
</dbReference>
<organism evidence="5 6">
    <name type="scientific">Streptomyces huasconensis</name>
    <dbReference type="NCBI Taxonomy" id="1854574"/>
    <lineage>
        <taxon>Bacteria</taxon>
        <taxon>Bacillati</taxon>
        <taxon>Actinomycetota</taxon>
        <taxon>Actinomycetes</taxon>
        <taxon>Kitasatosporales</taxon>
        <taxon>Streptomycetaceae</taxon>
        <taxon>Streptomyces</taxon>
    </lineage>
</organism>
<dbReference type="PANTHER" id="PTHR19848:SF8">
    <property type="entry name" value="F-BOX AND WD REPEAT DOMAIN CONTAINING 7"/>
    <property type="match status" value="1"/>
</dbReference>
<feature type="repeat" description="WD" evidence="3">
    <location>
        <begin position="768"/>
        <end position="810"/>
    </location>
</feature>
<dbReference type="InterPro" id="IPR041664">
    <property type="entry name" value="AAA_16"/>
</dbReference>
<feature type="domain" description="Orc1-like AAA ATPase" evidence="4">
    <location>
        <begin position="269"/>
        <end position="400"/>
    </location>
</feature>
<dbReference type="SUPFAM" id="SSF69322">
    <property type="entry name" value="Tricorn protease domain 2"/>
    <property type="match status" value="1"/>
</dbReference>
<dbReference type="PROSITE" id="PS50082">
    <property type="entry name" value="WD_REPEATS_2"/>
    <property type="match status" value="3"/>
</dbReference>
<evidence type="ECO:0000313" key="6">
    <source>
        <dbReference type="Proteomes" id="UP001553843"/>
    </source>
</evidence>
<evidence type="ECO:0000256" key="2">
    <source>
        <dbReference type="ARBA" id="ARBA00022737"/>
    </source>
</evidence>
<dbReference type="Proteomes" id="UP001553843">
    <property type="component" value="Unassembled WGS sequence"/>
</dbReference>
<evidence type="ECO:0000313" key="5">
    <source>
        <dbReference type="EMBL" id="MEW2361353.1"/>
    </source>
</evidence>
<name>A0ABV3LPH6_9ACTN</name>
<keyword evidence="6" id="KW-1185">Reference proteome</keyword>
<dbReference type="InterPro" id="IPR043504">
    <property type="entry name" value="Peptidase_S1_PA_chymotrypsin"/>
</dbReference>
<dbReference type="SUPFAM" id="SSF50998">
    <property type="entry name" value="Quinoprotein alcohol dehydrogenase-like"/>
    <property type="match status" value="1"/>
</dbReference>
<accession>A0ABV3LPH6</accession>
<dbReference type="SUPFAM" id="SSF52540">
    <property type="entry name" value="P-loop containing nucleoside triphosphate hydrolases"/>
    <property type="match status" value="1"/>
</dbReference>
<dbReference type="InterPro" id="IPR019775">
    <property type="entry name" value="WD40_repeat_CS"/>
</dbReference>
<dbReference type="SUPFAM" id="SSF50494">
    <property type="entry name" value="Trypsin-like serine proteases"/>
    <property type="match status" value="1"/>
</dbReference>
<dbReference type="Pfam" id="PF13191">
    <property type="entry name" value="AAA_16"/>
    <property type="match status" value="1"/>
</dbReference>
<dbReference type="PANTHER" id="PTHR19848">
    <property type="entry name" value="WD40 REPEAT PROTEIN"/>
    <property type="match status" value="1"/>
</dbReference>
<dbReference type="Pfam" id="PF00400">
    <property type="entry name" value="WD40"/>
    <property type="match status" value="2"/>
</dbReference>
<feature type="repeat" description="WD" evidence="3">
    <location>
        <begin position="832"/>
        <end position="854"/>
    </location>
</feature>
<dbReference type="PROSITE" id="PS50294">
    <property type="entry name" value="WD_REPEATS_REGION"/>
    <property type="match status" value="1"/>
</dbReference>
<keyword evidence="1 3" id="KW-0853">WD repeat</keyword>
<gene>
    <name evidence="5" type="ORF">AB0887_05175</name>
</gene>
<evidence type="ECO:0000256" key="1">
    <source>
        <dbReference type="ARBA" id="ARBA00022574"/>
    </source>
</evidence>
<feature type="repeat" description="WD" evidence="3">
    <location>
        <begin position="1039"/>
        <end position="1076"/>
    </location>
</feature>
<evidence type="ECO:0000259" key="4">
    <source>
        <dbReference type="Pfam" id="PF13191"/>
    </source>
</evidence>
<dbReference type="InterPro" id="IPR015943">
    <property type="entry name" value="WD40/YVTN_repeat-like_dom_sf"/>
</dbReference>
<dbReference type="EMBL" id="JBEYRS010000002">
    <property type="protein sequence ID" value="MEW2361353.1"/>
    <property type="molecule type" value="Genomic_DNA"/>
</dbReference>